<proteinExistence type="predicted"/>
<dbReference type="Proteomes" id="UP000598996">
    <property type="component" value="Unassembled WGS sequence"/>
</dbReference>
<accession>A0ABS1VQ38</accession>
<evidence type="ECO:0000313" key="3">
    <source>
        <dbReference type="Proteomes" id="UP000598996"/>
    </source>
</evidence>
<protein>
    <submittedName>
        <fullName evidence="2">Uncharacterized protein</fullName>
    </submittedName>
</protein>
<feature type="region of interest" description="Disordered" evidence="1">
    <location>
        <begin position="106"/>
        <end position="129"/>
    </location>
</feature>
<sequence>MSDEYGVFLGLVVGKTGHHAVALDSAGKVGCARASRSKLTEIAEPRAHRMDACLVEQIFAALGIETLVVPGTMSAEHPAEAGGPASSVSIHPRAVATVPVSSCLANDSRGQIDGAAPQNAGRGRGPPSE</sequence>
<comment type="caution">
    <text evidence="2">The sequence shown here is derived from an EMBL/GenBank/DDBJ whole genome shotgun (WGS) entry which is preliminary data.</text>
</comment>
<gene>
    <name evidence="2" type="ORF">JKJ07_15180</name>
</gene>
<organism evidence="2 3">
    <name type="scientific">Paractinoplanes lichenicola</name>
    <dbReference type="NCBI Taxonomy" id="2802976"/>
    <lineage>
        <taxon>Bacteria</taxon>
        <taxon>Bacillati</taxon>
        <taxon>Actinomycetota</taxon>
        <taxon>Actinomycetes</taxon>
        <taxon>Micromonosporales</taxon>
        <taxon>Micromonosporaceae</taxon>
        <taxon>Paractinoplanes</taxon>
    </lineage>
</organism>
<reference evidence="2 3" key="1">
    <citation type="submission" date="2021-01" db="EMBL/GenBank/DDBJ databases">
        <title>Actinoplanes sp. nov. LDG1-01 isolated from lichen.</title>
        <authorList>
            <person name="Saeng-In P."/>
            <person name="Phongsopitanun W."/>
            <person name="Kanchanasin P."/>
            <person name="Yuki M."/>
            <person name="Kudo T."/>
            <person name="Ohkuma M."/>
            <person name="Tanasupawat S."/>
        </authorList>
    </citation>
    <scope>NUCLEOTIDE SEQUENCE [LARGE SCALE GENOMIC DNA]</scope>
    <source>
        <strain evidence="2 3">LDG1-01</strain>
    </source>
</reference>
<evidence type="ECO:0000313" key="2">
    <source>
        <dbReference type="EMBL" id="MBL7255646.1"/>
    </source>
</evidence>
<dbReference type="RefSeq" id="WP_202992160.1">
    <property type="nucleotide sequence ID" value="NZ_JAENHO010000004.1"/>
</dbReference>
<keyword evidence="3" id="KW-1185">Reference proteome</keyword>
<dbReference type="EMBL" id="JAENHO010000004">
    <property type="protein sequence ID" value="MBL7255646.1"/>
    <property type="molecule type" value="Genomic_DNA"/>
</dbReference>
<evidence type="ECO:0000256" key="1">
    <source>
        <dbReference type="SAM" id="MobiDB-lite"/>
    </source>
</evidence>
<name>A0ABS1VQ38_9ACTN</name>